<keyword evidence="6" id="KW-0347">Helicase</keyword>
<accession>A0A6L7G406</accession>
<dbReference type="PROSITE" id="PS51199">
    <property type="entry name" value="SF4_HELICASE"/>
    <property type="match status" value="1"/>
</dbReference>
<reference evidence="13 14" key="1">
    <citation type="submission" date="2019-12" db="EMBL/GenBank/DDBJ databases">
        <authorList>
            <person name="Li M."/>
        </authorList>
    </citation>
    <scope>NUCLEOTIDE SEQUENCE [LARGE SCALE GENOMIC DNA]</scope>
    <source>
        <strain evidence="13 14">GBMRC 2024</strain>
    </source>
</reference>
<keyword evidence="4" id="KW-0547">Nucleotide-binding</keyword>
<keyword evidence="9" id="KW-0413">Isomerase</keyword>
<protein>
    <recommendedName>
        <fullName evidence="10">DNA 5'-3' helicase</fullName>
        <ecNumber evidence="10">5.6.2.3</ecNumber>
    </recommendedName>
</protein>
<evidence type="ECO:0000256" key="8">
    <source>
        <dbReference type="ARBA" id="ARBA00023125"/>
    </source>
</evidence>
<sequence length="464" mass="50678">MTEFYTPEAEQVLLGSLLVNNDSLDQVGDFLTAEHFCDPVHRRIFEGITGRVAKGHLASPVTMKMALANDEGLKELGGPSYLARLAGAGVGPHSVRHYARAVVTDASRRLLSDMAFQAQEGLSGGAEPQEVALRLMHALQTLPESADEESSVSLLKAMTEAVADAREVYEGKRTFFKTGIRALDEILKGLAPGDFCLLGGATSMGKTSVALEIAKNAAFRGGQGVAFVSLEMTHRELATRIASSFSRVPYSALRDAGNMSEKDFRAWSEGALQAAQGALRIVPKHVRDVPAIHAACRRINREFGPGAPLSLVVIDYVQLARAMGGKRYEMMTEVSIQMKHMAGMLGVPVIGLVQLSRDIGYRDDKRPMLSDIKETGQLENDADQVIFCHREEYWLEREGPKLDKNGSVSVDAQLDWEADMAACKNKVELIVRKNRHGRLATAMVGCHLPTARFWDLAAQEEMAL</sequence>
<evidence type="ECO:0000256" key="1">
    <source>
        <dbReference type="ARBA" id="ARBA00008428"/>
    </source>
</evidence>
<dbReference type="GO" id="GO:0005829">
    <property type="term" value="C:cytosol"/>
    <property type="evidence" value="ECO:0007669"/>
    <property type="project" value="TreeGrafter"/>
</dbReference>
<evidence type="ECO:0000256" key="9">
    <source>
        <dbReference type="ARBA" id="ARBA00023235"/>
    </source>
</evidence>
<keyword evidence="5" id="KW-0378">Hydrolase</keyword>
<dbReference type="SUPFAM" id="SSF52540">
    <property type="entry name" value="P-loop containing nucleoside triphosphate hydrolases"/>
    <property type="match status" value="1"/>
</dbReference>
<gene>
    <name evidence="13" type="ORF">GR170_14720</name>
</gene>
<dbReference type="Gene3D" id="3.40.50.300">
    <property type="entry name" value="P-loop containing nucleotide triphosphate hydrolases"/>
    <property type="match status" value="1"/>
</dbReference>
<dbReference type="GO" id="GO:0003677">
    <property type="term" value="F:DNA binding"/>
    <property type="evidence" value="ECO:0007669"/>
    <property type="project" value="UniProtKB-KW"/>
</dbReference>
<dbReference type="InterPro" id="IPR003593">
    <property type="entry name" value="AAA+_ATPase"/>
</dbReference>
<evidence type="ECO:0000256" key="10">
    <source>
        <dbReference type="ARBA" id="ARBA00044969"/>
    </source>
</evidence>
<dbReference type="InterPro" id="IPR007693">
    <property type="entry name" value="DNA_helicase_DnaB-like_N"/>
</dbReference>
<dbReference type="EC" id="5.6.2.3" evidence="10"/>
<keyword evidence="7" id="KW-0067">ATP-binding</keyword>
<feature type="domain" description="SF4 helicase" evidence="12">
    <location>
        <begin position="169"/>
        <end position="460"/>
    </location>
</feature>
<dbReference type="EMBL" id="WUMU01000016">
    <property type="protein sequence ID" value="MXN19094.1"/>
    <property type="molecule type" value="Genomic_DNA"/>
</dbReference>
<evidence type="ECO:0000256" key="5">
    <source>
        <dbReference type="ARBA" id="ARBA00022801"/>
    </source>
</evidence>
<evidence type="ECO:0000256" key="6">
    <source>
        <dbReference type="ARBA" id="ARBA00022806"/>
    </source>
</evidence>
<evidence type="ECO:0000256" key="2">
    <source>
        <dbReference type="ARBA" id="ARBA00022515"/>
    </source>
</evidence>
<dbReference type="PANTHER" id="PTHR30153:SF2">
    <property type="entry name" value="REPLICATIVE DNA HELICASE"/>
    <property type="match status" value="1"/>
</dbReference>
<dbReference type="GO" id="GO:0006269">
    <property type="term" value="P:DNA replication, synthesis of primer"/>
    <property type="evidence" value="ECO:0007669"/>
    <property type="project" value="UniProtKB-KW"/>
</dbReference>
<evidence type="ECO:0000256" key="4">
    <source>
        <dbReference type="ARBA" id="ARBA00022741"/>
    </source>
</evidence>
<dbReference type="SMART" id="SM00382">
    <property type="entry name" value="AAA"/>
    <property type="match status" value="1"/>
</dbReference>
<dbReference type="RefSeq" id="WP_160895212.1">
    <property type="nucleotide sequence ID" value="NZ_WUMU01000016.1"/>
</dbReference>
<evidence type="ECO:0000256" key="7">
    <source>
        <dbReference type="ARBA" id="ARBA00022840"/>
    </source>
</evidence>
<dbReference type="Gene3D" id="1.10.860.10">
    <property type="entry name" value="DNAb Helicase, Chain A"/>
    <property type="match status" value="1"/>
</dbReference>
<dbReference type="SUPFAM" id="SSF48024">
    <property type="entry name" value="N-terminal domain of DnaB helicase"/>
    <property type="match status" value="1"/>
</dbReference>
<dbReference type="InterPro" id="IPR036185">
    <property type="entry name" value="DNA_heli_DnaB-like_N_sf"/>
</dbReference>
<dbReference type="GO" id="GO:0016787">
    <property type="term" value="F:hydrolase activity"/>
    <property type="evidence" value="ECO:0007669"/>
    <property type="project" value="UniProtKB-KW"/>
</dbReference>
<dbReference type="InterPro" id="IPR007694">
    <property type="entry name" value="DNA_helicase_DnaB-like_C"/>
</dbReference>
<organism evidence="13 14">
    <name type="scientific">Pseudooceanicola albus</name>
    <dbReference type="NCBI Taxonomy" id="2692189"/>
    <lineage>
        <taxon>Bacteria</taxon>
        <taxon>Pseudomonadati</taxon>
        <taxon>Pseudomonadota</taxon>
        <taxon>Alphaproteobacteria</taxon>
        <taxon>Rhodobacterales</taxon>
        <taxon>Paracoccaceae</taxon>
        <taxon>Pseudooceanicola</taxon>
    </lineage>
</organism>
<name>A0A6L7G406_9RHOB</name>
<dbReference type="InterPro" id="IPR027417">
    <property type="entry name" value="P-loop_NTPase"/>
</dbReference>
<keyword evidence="3" id="KW-0235">DNA replication</keyword>
<evidence type="ECO:0000259" key="12">
    <source>
        <dbReference type="PROSITE" id="PS51199"/>
    </source>
</evidence>
<keyword evidence="8" id="KW-0238">DNA-binding</keyword>
<dbReference type="Pfam" id="PF00772">
    <property type="entry name" value="DnaB"/>
    <property type="match status" value="1"/>
</dbReference>
<dbReference type="PANTHER" id="PTHR30153">
    <property type="entry name" value="REPLICATIVE DNA HELICASE DNAB"/>
    <property type="match status" value="1"/>
</dbReference>
<evidence type="ECO:0000256" key="11">
    <source>
        <dbReference type="ARBA" id="ARBA00048954"/>
    </source>
</evidence>
<dbReference type="Pfam" id="PF03796">
    <property type="entry name" value="DnaB_C"/>
    <property type="match status" value="1"/>
</dbReference>
<evidence type="ECO:0000313" key="13">
    <source>
        <dbReference type="EMBL" id="MXN19094.1"/>
    </source>
</evidence>
<dbReference type="GO" id="GO:0043139">
    <property type="term" value="F:5'-3' DNA helicase activity"/>
    <property type="evidence" value="ECO:0007669"/>
    <property type="project" value="UniProtKB-EC"/>
</dbReference>
<dbReference type="Proteomes" id="UP000477911">
    <property type="component" value="Unassembled WGS sequence"/>
</dbReference>
<dbReference type="AlphaFoldDB" id="A0A6L7G406"/>
<dbReference type="GO" id="GO:1990077">
    <property type="term" value="C:primosome complex"/>
    <property type="evidence" value="ECO:0007669"/>
    <property type="project" value="UniProtKB-KW"/>
</dbReference>
<dbReference type="InterPro" id="IPR016136">
    <property type="entry name" value="DNA_helicase_N/primase_C"/>
</dbReference>
<keyword evidence="14" id="KW-1185">Reference proteome</keyword>
<evidence type="ECO:0000256" key="3">
    <source>
        <dbReference type="ARBA" id="ARBA00022705"/>
    </source>
</evidence>
<keyword evidence="2" id="KW-0639">Primosome</keyword>
<dbReference type="GO" id="GO:0005524">
    <property type="term" value="F:ATP binding"/>
    <property type="evidence" value="ECO:0007669"/>
    <property type="project" value="UniProtKB-KW"/>
</dbReference>
<comment type="similarity">
    <text evidence="1">Belongs to the helicase family. DnaB subfamily.</text>
</comment>
<comment type="caution">
    <text evidence="13">The sequence shown here is derived from an EMBL/GenBank/DDBJ whole genome shotgun (WGS) entry which is preliminary data.</text>
</comment>
<proteinExistence type="inferred from homology"/>
<comment type="catalytic activity">
    <reaction evidence="11">
        <text>ATP + H2O = ADP + phosphate + H(+)</text>
        <dbReference type="Rhea" id="RHEA:13065"/>
        <dbReference type="ChEBI" id="CHEBI:15377"/>
        <dbReference type="ChEBI" id="CHEBI:15378"/>
        <dbReference type="ChEBI" id="CHEBI:30616"/>
        <dbReference type="ChEBI" id="CHEBI:43474"/>
        <dbReference type="ChEBI" id="CHEBI:456216"/>
        <dbReference type="EC" id="5.6.2.3"/>
    </reaction>
</comment>
<evidence type="ECO:0000313" key="14">
    <source>
        <dbReference type="Proteomes" id="UP000477911"/>
    </source>
</evidence>